<dbReference type="CDD" id="cd00303">
    <property type="entry name" value="retropepsin_like"/>
    <property type="match status" value="1"/>
</dbReference>
<protein>
    <submittedName>
        <fullName evidence="1">Uncharacterized protein</fullName>
    </submittedName>
</protein>
<comment type="caution">
    <text evidence="1">The sequence shown here is derived from an EMBL/GenBank/DDBJ whole genome shotgun (WGS) entry which is preliminary data.</text>
</comment>
<evidence type="ECO:0000313" key="2">
    <source>
        <dbReference type="Proteomes" id="UP000187283"/>
    </source>
</evidence>
<dbReference type="InterPro" id="IPR021109">
    <property type="entry name" value="Peptidase_aspartic_dom_sf"/>
</dbReference>
<gene>
    <name evidence="1" type="ORF">AYI70_g8125</name>
</gene>
<dbReference type="Pfam" id="PF08284">
    <property type="entry name" value="RVP_2"/>
    <property type="match status" value="1"/>
</dbReference>
<proteinExistence type="predicted"/>
<evidence type="ECO:0000313" key="1">
    <source>
        <dbReference type="EMBL" id="OMJ14045.1"/>
    </source>
</evidence>
<dbReference type="OrthoDB" id="6784012at2759"/>
<dbReference type="Gene3D" id="2.40.70.10">
    <property type="entry name" value="Acid Proteases"/>
    <property type="match status" value="1"/>
</dbReference>
<organism evidence="1 2">
    <name type="scientific">Smittium culicis</name>
    <dbReference type="NCBI Taxonomy" id="133412"/>
    <lineage>
        <taxon>Eukaryota</taxon>
        <taxon>Fungi</taxon>
        <taxon>Fungi incertae sedis</taxon>
        <taxon>Zoopagomycota</taxon>
        <taxon>Kickxellomycotina</taxon>
        <taxon>Harpellomycetes</taxon>
        <taxon>Harpellales</taxon>
        <taxon>Legeriomycetaceae</taxon>
        <taxon>Smittium</taxon>
    </lineage>
</organism>
<reference evidence="1 2" key="1">
    <citation type="submission" date="2017-01" db="EMBL/GenBank/DDBJ databases">
        <authorList>
            <person name="Mah S.A."/>
            <person name="Swanson W.J."/>
            <person name="Moy G.W."/>
            <person name="Vacquier V.D."/>
        </authorList>
    </citation>
    <scope>NUCLEOTIDE SEQUENCE [LARGE SCALE GENOMIC DNA]</scope>
    <source>
        <strain evidence="1 2">GSMNP</strain>
    </source>
</reference>
<dbReference type="AlphaFoldDB" id="A0A1R1XHC8"/>
<dbReference type="Proteomes" id="UP000187283">
    <property type="component" value="Unassembled WGS sequence"/>
</dbReference>
<name>A0A1R1XHC8_9FUNG</name>
<dbReference type="STRING" id="133412.A0A1R1XHC8"/>
<dbReference type="EMBL" id="LSSN01003229">
    <property type="protein sequence ID" value="OMJ14045.1"/>
    <property type="molecule type" value="Genomic_DNA"/>
</dbReference>
<accession>A0A1R1XHC8</accession>
<keyword evidence="2" id="KW-1185">Reference proteome</keyword>
<sequence length="132" mass="14971">MGLFPDRKSDQTLITADGRSHNTKGIISELPVTIAGNKFEIDCLVMENERSSLILGIDWLKKFDAVIDIKNQELVLPLDNCDVVLSLSTNIEKEIKNGLRQEFFGIGKEFCEILKYDESQKVDERILVLNTK</sequence>